<reference evidence="1 2" key="1">
    <citation type="submission" date="2024-05" db="EMBL/GenBank/DDBJ databases">
        <title>Haplotype-resolved chromosome-level genome assembly of Huyou (Citrus changshanensis).</title>
        <authorList>
            <person name="Miao C."/>
            <person name="Chen W."/>
            <person name="Wu Y."/>
            <person name="Wang L."/>
            <person name="Zhao S."/>
            <person name="Grierson D."/>
            <person name="Xu C."/>
            <person name="Chen K."/>
        </authorList>
    </citation>
    <scope>NUCLEOTIDE SEQUENCE [LARGE SCALE GENOMIC DNA]</scope>
    <source>
        <strain evidence="1">01-14</strain>
        <tissue evidence="1">Leaf</tissue>
    </source>
</reference>
<evidence type="ECO:0000313" key="1">
    <source>
        <dbReference type="EMBL" id="KAK9194933.1"/>
    </source>
</evidence>
<protein>
    <submittedName>
        <fullName evidence="1">Uncharacterized protein</fullName>
    </submittedName>
</protein>
<proteinExistence type="predicted"/>
<evidence type="ECO:0000313" key="2">
    <source>
        <dbReference type="Proteomes" id="UP001428341"/>
    </source>
</evidence>
<accession>A0AAP0M3M5</accession>
<comment type="caution">
    <text evidence="1">The sequence shown here is derived from an EMBL/GenBank/DDBJ whole genome shotgun (WGS) entry which is preliminary data.</text>
</comment>
<dbReference type="Proteomes" id="UP001428341">
    <property type="component" value="Unassembled WGS sequence"/>
</dbReference>
<organism evidence="1 2">
    <name type="scientific">Citrus x changshan-huyou</name>
    <dbReference type="NCBI Taxonomy" id="2935761"/>
    <lineage>
        <taxon>Eukaryota</taxon>
        <taxon>Viridiplantae</taxon>
        <taxon>Streptophyta</taxon>
        <taxon>Embryophyta</taxon>
        <taxon>Tracheophyta</taxon>
        <taxon>Spermatophyta</taxon>
        <taxon>Magnoliopsida</taxon>
        <taxon>eudicotyledons</taxon>
        <taxon>Gunneridae</taxon>
        <taxon>Pentapetalae</taxon>
        <taxon>rosids</taxon>
        <taxon>malvids</taxon>
        <taxon>Sapindales</taxon>
        <taxon>Rutaceae</taxon>
        <taxon>Aurantioideae</taxon>
        <taxon>Citrus</taxon>
    </lineage>
</organism>
<gene>
    <name evidence="1" type="ORF">WN944_005640</name>
</gene>
<dbReference type="EMBL" id="JBCGBO010000006">
    <property type="protein sequence ID" value="KAK9194933.1"/>
    <property type="molecule type" value="Genomic_DNA"/>
</dbReference>
<keyword evidence="2" id="KW-1185">Reference proteome</keyword>
<name>A0AAP0M3M5_9ROSI</name>
<dbReference type="AlphaFoldDB" id="A0AAP0M3M5"/>
<sequence length="76" mass="8572">MKLLGDLCSLLFVIPIATLFCGPFFVSHNLSGHGTGPRWWGFMVLDPVSLYDDHMDDLMIIDSHFSDHKLSLYCAI</sequence>